<keyword evidence="4" id="KW-0735">Signal-anchor</keyword>
<dbReference type="PANTHER" id="PTHR23033">
    <property type="entry name" value="BETA1,3-GALACTOSYLTRANSFERASE"/>
    <property type="match status" value="1"/>
</dbReference>
<dbReference type="EMBL" id="RZGK01000007">
    <property type="protein sequence ID" value="KAF9697941.1"/>
    <property type="molecule type" value="Genomic_DNA"/>
</dbReference>
<evidence type="ECO:0000256" key="1">
    <source>
        <dbReference type="ARBA" id="ARBA00004606"/>
    </source>
</evidence>
<feature type="compositionally biased region" description="Basic and acidic residues" evidence="7">
    <location>
        <begin position="85"/>
        <end position="104"/>
    </location>
</feature>
<feature type="compositionally biased region" description="Basic and acidic residues" evidence="7">
    <location>
        <begin position="118"/>
        <end position="137"/>
    </location>
</feature>
<keyword evidence="3 8" id="KW-0812">Transmembrane</keyword>
<evidence type="ECO:0000256" key="6">
    <source>
        <dbReference type="ARBA" id="ARBA00023136"/>
    </source>
</evidence>
<name>A0A8H7MES1_9PLEO</name>
<comment type="similarity">
    <text evidence="2">Belongs to the glycosyltransferase 31 family. Beta3-Gal-T subfamily.</text>
</comment>
<evidence type="ECO:0000313" key="9">
    <source>
        <dbReference type="EMBL" id="KAF9697941.1"/>
    </source>
</evidence>
<dbReference type="AlphaFoldDB" id="A0A8H7MES1"/>
<protein>
    <recommendedName>
        <fullName evidence="11">Glycosyltransferase family 31 protein</fullName>
    </recommendedName>
</protein>
<feature type="transmembrane region" description="Helical" evidence="8">
    <location>
        <begin position="9"/>
        <end position="27"/>
    </location>
</feature>
<reference evidence="9" key="1">
    <citation type="submission" date="2018-12" db="EMBL/GenBank/DDBJ databases">
        <authorList>
            <person name="Syme R.A."/>
            <person name="Farfan-Caceres L."/>
            <person name="Lichtenzveig J."/>
        </authorList>
    </citation>
    <scope>NUCLEOTIDE SEQUENCE</scope>
    <source>
        <strain evidence="9">Al4</strain>
    </source>
</reference>
<keyword evidence="10" id="KW-1185">Reference proteome</keyword>
<feature type="region of interest" description="Disordered" evidence="7">
    <location>
        <begin position="479"/>
        <end position="534"/>
    </location>
</feature>
<evidence type="ECO:0000256" key="7">
    <source>
        <dbReference type="SAM" id="MobiDB-lite"/>
    </source>
</evidence>
<accession>A0A8H7MES1</accession>
<feature type="region of interest" description="Disordered" evidence="7">
    <location>
        <begin position="72"/>
        <end position="147"/>
    </location>
</feature>
<evidence type="ECO:0000256" key="8">
    <source>
        <dbReference type="SAM" id="Phobius"/>
    </source>
</evidence>
<evidence type="ECO:0000256" key="5">
    <source>
        <dbReference type="ARBA" id="ARBA00022989"/>
    </source>
</evidence>
<gene>
    <name evidence="9" type="ORF">EKO04_004300</name>
</gene>
<keyword evidence="5 8" id="KW-1133">Transmembrane helix</keyword>
<feature type="compositionally biased region" description="Basic and acidic residues" evidence="7">
    <location>
        <begin position="515"/>
        <end position="534"/>
    </location>
</feature>
<comment type="subcellular location">
    <subcellularLocation>
        <location evidence="1">Membrane</location>
        <topology evidence="1">Single-pass type II membrane protein</topology>
    </subcellularLocation>
</comment>
<dbReference type="OrthoDB" id="414175at2759"/>
<proteinExistence type="inferred from homology"/>
<feature type="compositionally biased region" description="Basic and acidic residues" evidence="7">
    <location>
        <begin position="495"/>
        <end position="507"/>
    </location>
</feature>
<reference evidence="9" key="2">
    <citation type="submission" date="2020-09" db="EMBL/GenBank/DDBJ databases">
        <title>Reference genome assembly for Australian Ascochyta lentis isolate Al4.</title>
        <authorList>
            <person name="Lee R.C."/>
            <person name="Farfan-Caceres L.M."/>
            <person name="Debler J.W."/>
            <person name="Williams A.H."/>
            <person name="Henares B.M."/>
        </authorList>
    </citation>
    <scope>NUCLEOTIDE SEQUENCE</scope>
    <source>
        <strain evidence="9">Al4</strain>
    </source>
</reference>
<dbReference type="Proteomes" id="UP000651452">
    <property type="component" value="Unassembled WGS sequence"/>
</dbReference>
<sequence length="623" mass="69778">MPLLTPSRIAVVVIAFSLISFLWTFGLPHQLAKPSLPIIAHPADEAKLHDPIAPAPAPVVPTSHATLAKVVPTPTLHVNQPGSAKQEDDHRWDDKTRKAGHAEEQTVLPGPKETGAVGHDEDGGRWNDKEKPKENANKGKSSTPAAPTTLVVEVSPAPAAPNAPTATPAPISSTAPALQSAAPVLGPCRDVRNAPHVMVVVKTSKTEIYNKLSAHLLGLLSCVPNFAIFSDHAGEIDGIPVHDALHNITSEAKQKHDEFREYKIIAADPEYKPEAKKTKDLDKWKILPMVYQAYQMNPHAKFYAFIEADTGLSWTNLLQWVDRLDYRIPYYSGAQSFLNHVQFAQRGSGILLSQGALRRYAKSYDERYASEWEPRVSKECCGDMVLATALTDAHVELYTSWPLIQGEQPNTLDYSPKQWCAPAVSWHHMDHDALSKSWDLQKKWTDVHGWEKPYLYQNAFEEYVQPHLVAQRENWDNLGSDTKITAPQGHQKQMSSDDERMAKEQLEKAASSPPHRREDKKDDKKEKEGKETTDWAKIGSMVKGGADNPETCKKVCTEVDDCLQWRHTTQGDGECHLSKAIKLGRATEKREGVQQWTSGWMVDRITDTVKKWECKEVNWKFYQ</sequence>
<evidence type="ECO:0000256" key="2">
    <source>
        <dbReference type="ARBA" id="ARBA00006462"/>
    </source>
</evidence>
<evidence type="ECO:0008006" key="11">
    <source>
        <dbReference type="Google" id="ProtNLM"/>
    </source>
</evidence>
<organism evidence="9 10">
    <name type="scientific">Ascochyta lentis</name>
    <dbReference type="NCBI Taxonomy" id="205686"/>
    <lineage>
        <taxon>Eukaryota</taxon>
        <taxon>Fungi</taxon>
        <taxon>Dikarya</taxon>
        <taxon>Ascomycota</taxon>
        <taxon>Pezizomycotina</taxon>
        <taxon>Dothideomycetes</taxon>
        <taxon>Pleosporomycetidae</taxon>
        <taxon>Pleosporales</taxon>
        <taxon>Pleosporineae</taxon>
        <taxon>Didymellaceae</taxon>
        <taxon>Ascochyta</taxon>
    </lineage>
</organism>
<evidence type="ECO:0000256" key="4">
    <source>
        <dbReference type="ARBA" id="ARBA00022968"/>
    </source>
</evidence>
<dbReference type="GO" id="GO:0016020">
    <property type="term" value="C:membrane"/>
    <property type="evidence" value="ECO:0007669"/>
    <property type="project" value="UniProtKB-SubCell"/>
</dbReference>
<keyword evidence="6 8" id="KW-0472">Membrane</keyword>
<comment type="caution">
    <text evidence="9">The sequence shown here is derived from an EMBL/GenBank/DDBJ whole genome shotgun (WGS) entry which is preliminary data.</text>
</comment>
<evidence type="ECO:0000313" key="10">
    <source>
        <dbReference type="Proteomes" id="UP000651452"/>
    </source>
</evidence>
<dbReference type="PANTHER" id="PTHR23033:SF40">
    <property type="entry name" value="APPLE DOMAIN-CONTAINING PROTEIN"/>
    <property type="match status" value="1"/>
</dbReference>
<dbReference type="InterPro" id="IPR026050">
    <property type="entry name" value="C1GALT1/C1GALT1_chp1"/>
</dbReference>
<dbReference type="Gene3D" id="3.90.550.50">
    <property type="match status" value="1"/>
</dbReference>
<evidence type="ECO:0000256" key="3">
    <source>
        <dbReference type="ARBA" id="ARBA00022692"/>
    </source>
</evidence>
<feature type="compositionally biased region" description="Polar residues" evidence="7">
    <location>
        <begin position="479"/>
        <end position="494"/>
    </location>
</feature>